<dbReference type="EC" id="6.3.3.3" evidence="1"/>
<dbReference type="CDD" id="cd03109">
    <property type="entry name" value="DTBS"/>
    <property type="match status" value="1"/>
</dbReference>
<proteinExistence type="inferred from homology"/>
<dbReference type="GO" id="GO:0004141">
    <property type="term" value="F:dethiobiotin synthase activity"/>
    <property type="evidence" value="ECO:0007669"/>
    <property type="project" value="UniProtKB-UniRule"/>
</dbReference>
<accession>A0A1T4YKG9</accession>
<keyword evidence="1" id="KW-0547">Nucleotide-binding</keyword>
<feature type="active site" evidence="1">
    <location>
        <position position="37"/>
    </location>
</feature>
<reference evidence="3" key="1">
    <citation type="submission" date="2017-02" db="EMBL/GenBank/DDBJ databases">
        <authorList>
            <person name="Varghese N."/>
            <person name="Submissions S."/>
        </authorList>
    </citation>
    <scope>NUCLEOTIDE SEQUENCE [LARGE SCALE GENOMIC DNA]</scope>
    <source>
        <strain evidence="3">DSM 23966</strain>
    </source>
</reference>
<keyword evidence="1" id="KW-0479">Metal-binding</keyword>
<feature type="binding site" evidence="1">
    <location>
        <position position="16"/>
    </location>
    <ligand>
        <name>Mg(2+)</name>
        <dbReference type="ChEBI" id="CHEBI:18420"/>
    </ligand>
</feature>
<sequence length="247" mass="27348">MTVLFVTGTDTDVGKTIATTLLISYFADHGLQFTPFKPVQTGAIQQDEDWIAPDVMVYQSAAHKQMGRGNIEYLFQKPCSPHLAALIEDREIQPTRLSEAVRQLGGIAEGVVIEGAGGLYVPLTGDGYCMIDWMEELDAPVVIVSRAGVGTINHSVLTINTLKSRQIPIAGVLLNDLQQDEKEIIHDNGEMISKLTGIPIIGVIPHLKNVDDTLRDPSKRIECYRNWDMNRLREALRNESRSIIGKK</sequence>
<evidence type="ECO:0000313" key="2">
    <source>
        <dbReference type="EMBL" id="SKB02324.1"/>
    </source>
</evidence>
<feature type="binding site" evidence="1">
    <location>
        <position position="41"/>
    </location>
    <ligand>
        <name>substrate</name>
    </ligand>
</feature>
<dbReference type="NCBIfam" id="TIGR00347">
    <property type="entry name" value="bioD"/>
    <property type="match status" value="1"/>
</dbReference>
<dbReference type="EMBL" id="FUYJ01000006">
    <property type="protein sequence ID" value="SKB02324.1"/>
    <property type="molecule type" value="Genomic_DNA"/>
</dbReference>
<protein>
    <recommendedName>
        <fullName evidence="1">ATP-dependent dethiobiotin synthetase BioD</fullName>
        <ecNumber evidence="1">6.3.3.3</ecNumber>
    </recommendedName>
    <alternativeName>
        <fullName evidence="1">DTB synthetase</fullName>
        <shortName evidence="1">DTBS</shortName>
    </alternativeName>
    <alternativeName>
        <fullName evidence="1">Dethiobiotin synthase</fullName>
    </alternativeName>
</protein>
<dbReference type="GO" id="GO:0005829">
    <property type="term" value="C:cytosol"/>
    <property type="evidence" value="ECO:0007669"/>
    <property type="project" value="TreeGrafter"/>
</dbReference>
<dbReference type="HAMAP" id="MF_00336">
    <property type="entry name" value="BioD"/>
    <property type="match status" value="1"/>
</dbReference>
<keyword evidence="1" id="KW-0093">Biotin biosynthesis</keyword>
<keyword evidence="1" id="KW-0963">Cytoplasm</keyword>
<comment type="pathway">
    <text evidence="1">Cofactor biosynthesis; biotin biosynthesis; biotin from 7,8-diaminononanoate: step 1/2.</text>
</comment>
<dbReference type="InterPro" id="IPR027417">
    <property type="entry name" value="P-loop_NTPase"/>
</dbReference>
<dbReference type="PANTHER" id="PTHR43210:SF5">
    <property type="entry name" value="DETHIOBIOTIN SYNTHETASE"/>
    <property type="match status" value="1"/>
</dbReference>
<dbReference type="GO" id="GO:0000287">
    <property type="term" value="F:magnesium ion binding"/>
    <property type="evidence" value="ECO:0007669"/>
    <property type="project" value="UniProtKB-UniRule"/>
</dbReference>
<keyword evidence="1" id="KW-0436">Ligase</keyword>
<comment type="function">
    <text evidence="1">Catalyzes a mechanistically unusual reaction, the ATP-dependent insertion of CO2 between the N7 and N8 nitrogen atoms of 7,8-diaminopelargonic acid (DAPA, also called 7,8-diammoniononanoate) to form a ureido ring.</text>
</comment>
<feature type="binding site" evidence="1">
    <location>
        <position position="114"/>
    </location>
    <ligand>
        <name>Mg(2+)</name>
        <dbReference type="ChEBI" id="CHEBI:18420"/>
    </ligand>
</feature>
<dbReference type="Pfam" id="PF13500">
    <property type="entry name" value="AAA_26"/>
    <property type="match status" value="1"/>
</dbReference>
<name>A0A1T4YKG9_9BACL</name>
<feature type="binding site" evidence="1">
    <location>
        <begin position="205"/>
        <end position="207"/>
    </location>
    <ligand>
        <name>ATP</name>
        <dbReference type="ChEBI" id="CHEBI:30616"/>
    </ligand>
</feature>
<feature type="binding site" evidence="1">
    <location>
        <begin position="114"/>
        <end position="117"/>
    </location>
    <ligand>
        <name>ATP</name>
        <dbReference type="ChEBI" id="CHEBI:30616"/>
    </ligand>
</feature>
<gene>
    <name evidence="1" type="primary">bioD</name>
    <name evidence="2" type="ORF">SAMN04244570_2916</name>
</gene>
<comment type="caution">
    <text evidence="1">Lacks conserved residue(s) required for the propagation of feature annotation.</text>
</comment>
<evidence type="ECO:0000313" key="3">
    <source>
        <dbReference type="Proteomes" id="UP000190042"/>
    </source>
</evidence>
<dbReference type="UniPathway" id="UPA00078">
    <property type="reaction ID" value="UER00161"/>
</dbReference>
<feature type="binding site" evidence="1">
    <location>
        <begin position="12"/>
        <end position="17"/>
    </location>
    <ligand>
        <name>ATP</name>
        <dbReference type="ChEBI" id="CHEBI:30616"/>
    </ligand>
</feature>
<keyword evidence="3" id="KW-1185">Reference proteome</keyword>
<dbReference type="GO" id="GO:0009102">
    <property type="term" value="P:biotin biosynthetic process"/>
    <property type="evidence" value="ECO:0007669"/>
    <property type="project" value="UniProtKB-UniRule"/>
</dbReference>
<dbReference type="PANTHER" id="PTHR43210">
    <property type="entry name" value="DETHIOBIOTIN SYNTHETASE"/>
    <property type="match status" value="1"/>
</dbReference>
<comment type="cofactor">
    <cofactor evidence="1">
        <name>Mg(2+)</name>
        <dbReference type="ChEBI" id="CHEBI:18420"/>
    </cofactor>
</comment>
<organism evidence="2 3">
    <name type="scientific">Sporosarcina newyorkensis</name>
    <dbReference type="NCBI Taxonomy" id="759851"/>
    <lineage>
        <taxon>Bacteria</taxon>
        <taxon>Bacillati</taxon>
        <taxon>Bacillota</taxon>
        <taxon>Bacilli</taxon>
        <taxon>Bacillales</taxon>
        <taxon>Caryophanaceae</taxon>
        <taxon>Sporosarcina</taxon>
    </lineage>
</organism>
<comment type="similarity">
    <text evidence="1">Belongs to the dethiobiotin synthetase family.</text>
</comment>
<dbReference type="GO" id="GO:0005524">
    <property type="term" value="F:ATP binding"/>
    <property type="evidence" value="ECO:0007669"/>
    <property type="project" value="UniProtKB-UniRule"/>
</dbReference>
<dbReference type="PIRSF" id="PIRSF006755">
    <property type="entry name" value="DTB_synth"/>
    <property type="match status" value="1"/>
</dbReference>
<dbReference type="InterPro" id="IPR004472">
    <property type="entry name" value="DTB_synth_BioD"/>
</dbReference>
<comment type="catalytic activity">
    <reaction evidence="1">
        <text>(7R,8S)-7,8-diammoniononanoate + CO2 + ATP = (4R,5S)-dethiobiotin + ADP + phosphate + 3 H(+)</text>
        <dbReference type="Rhea" id="RHEA:15805"/>
        <dbReference type="ChEBI" id="CHEBI:15378"/>
        <dbReference type="ChEBI" id="CHEBI:16526"/>
        <dbReference type="ChEBI" id="CHEBI:30616"/>
        <dbReference type="ChEBI" id="CHEBI:43474"/>
        <dbReference type="ChEBI" id="CHEBI:149469"/>
        <dbReference type="ChEBI" id="CHEBI:149473"/>
        <dbReference type="ChEBI" id="CHEBI:456216"/>
        <dbReference type="EC" id="6.3.3.3"/>
    </reaction>
</comment>
<dbReference type="AlphaFoldDB" id="A0A1T4YKG9"/>
<keyword evidence="1" id="KW-0460">Magnesium</keyword>
<keyword evidence="1" id="KW-0067">ATP-binding</keyword>
<dbReference type="RefSeq" id="WP_078818138.1">
    <property type="nucleotide sequence ID" value="NZ_FUYJ01000006.1"/>
</dbReference>
<feature type="binding site" evidence="1">
    <location>
        <begin position="175"/>
        <end position="176"/>
    </location>
    <ligand>
        <name>ATP</name>
        <dbReference type="ChEBI" id="CHEBI:30616"/>
    </ligand>
</feature>
<comment type="subcellular location">
    <subcellularLocation>
        <location evidence="1">Cytoplasm</location>
    </subcellularLocation>
</comment>
<evidence type="ECO:0000256" key="1">
    <source>
        <dbReference type="HAMAP-Rule" id="MF_00336"/>
    </source>
</evidence>
<dbReference type="Gene3D" id="3.40.50.300">
    <property type="entry name" value="P-loop containing nucleotide triphosphate hydrolases"/>
    <property type="match status" value="1"/>
</dbReference>
<comment type="subunit">
    <text evidence="1">Homodimer.</text>
</comment>
<dbReference type="Proteomes" id="UP000190042">
    <property type="component" value="Unassembled WGS sequence"/>
</dbReference>
<dbReference type="SUPFAM" id="SSF52540">
    <property type="entry name" value="P-loop containing nucleoside triphosphate hydrolases"/>
    <property type="match status" value="1"/>
</dbReference>